<feature type="transmembrane region" description="Helical" evidence="7">
    <location>
        <begin position="94"/>
        <end position="112"/>
    </location>
</feature>
<dbReference type="PROSITE" id="PS50850">
    <property type="entry name" value="MFS"/>
    <property type="match status" value="1"/>
</dbReference>
<evidence type="ECO:0000256" key="7">
    <source>
        <dbReference type="SAM" id="Phobius"/>
    </source>
</evidence>
<accession>A0ABS4XGA3</accession>
<feature type="transmembrane region" description="Helical" evidence="7">
    <location>
        <begin position="316"/>
        <end position="335"/>
    </location>
</feature>
<evidence type="ECO:0000259" key="8">
    <source>
        <dbReference type="PROSITE" id="PS50850"/>
    </source>
</evidence>
<feature type="transmembrane region" description="Helical" evidence="7">
    <location>
        <begin position="156"/>
        <end position="176"/>
    </location>
</feature>
<keyword evidence="5 7" id="KW-1133">Transmembrane helix</keyword>
<evidence type="ECO:0000313" key="10">
    <source>
        <dbReference type="Proteomes" id="UP001296993"/>
    </source>
</evidence>
<dbReference type="PANTHER" id="PTHR23517">
    <property type="entry name" value="RESISTANCE PROTEIN MDTM, PUTATIVE-RELATED-RELATED"/>
    <property type="match status" value="1"/>
</dbReference>
<dbReference type="InterPro" id="IPR036259">
    <property type="entry name" value="MFS_trans_sf"/>
</dbReference>
<evidence type="ECO:0000256" key="2">
    <source>
        <dbReference type="ARBA" id="ARBA00022448"/>
    </source>
</evidence>
<organism evidence="9 10">
    <name type="scientific">Paeniglutamicibacter kerguelensis</name>
    <dbReference type="NCBI Taxonomy" id="254788"/>
    <lineage>
        <taxon>Bacteria</taxon>
        <taxon>Bacillati</taxon>
        <taxon>Actinomycetota</taxon>
        <taxon>Actinomycetes</taxon>
        <taxon>Micrococcales</taxon>
        <taxon>Micrococcaceae</taxon>
        <taxon>Paeniglutamicibacter</taxon>
    </lineage>
</organism>
<reference evidence="9 10" key="1">
    <citation type="submission" date="2021-03" db="EMBL/GenBank/DDBJ databases">
        <title>Sequencing the genomes of 1000 actinobacteria strains.</title>
        <authorList>
            <person name="Klenk H.-P."/>
        </authorList>
    </citation>
    <scope>NUCLEOTIDE SEQUENCE [LARGE SCALE GENOMIC DNA]</scope>
    <source>
        <strain evidence="9 10">DSM 15797</strain>
    </source>
</reference>
<feature type="transmembrane region" description="Helical" evidence="7">
    <location>
        <begin position="294"/>
        <end position="310"/>
    </location>
</feature>
<dbReference type="EMBL" id="JAGIOF010000001">
    <property type="protein sequence ID" value="MBP2387278.1"/>
    <property type="molecule type" value="Genomic_DNA"/>
</dbReference>
<dbReference type="InterPro" id="IPR011701">
    <property type="entry name" value="MFS"/>
</dbReference>
<feature type="transmembrane region" description="Helical" evidence="7">
    <location>
        <begin position="263"/>
        <end position="287"/>
    </location>
</feature>
<evidence type="ECO:0000256" key="4">
    <source>
        <dbReference type="ARBA" id="ARBA00022692"/>
    </source>
</evidence>
<dbReference type="InterPro" id="IPR020846">
    <property type="entry name" value="MFS_dom"/>
</dbReference>
<keyword evidence="2" id="KW-0813">Transport</keyword>
<evidence type="ECO:0000313" key="9">
    <source>
        <dbReference type="EMBL" id="MBP2387278.1"/>
    </source>
</evidence>
<dbReference type="InterPro" id="IPR050171">
    <property type="entry name" value="MFS_Transporters"/>
</dbReference>
<feature type="domain" description="Major facilitator superfamily (MFS) profile" evidence="8">
    <location>
        <begin position="28"/>
        <end position="413"/>
    </location>
</feature>
<dbReference type="RefSeq" id="WP_209999459.1">
    <property type="nucleotide sequence ID" value="NZ_BAAAJY010000005.1"/>
</dbReference>
<sequence length="413" mass="42386">MTVFSELAMRPHADVPGIRGWNASIPARLVLTIFTTALLLVGANLATPLYPLLQSRLGLGPFAVTLTFSSYVLALILGLVLYGHWSDHLGRRAALVLAVVVGLGGEVVFATADGLGALMIGRSLQGAAVAMAIGASGAALRELLPKHPRWASRFTLLASTGGVALGPIVGGFLAAYGEPTRTPFIVHALLMAAMLVPLCMVRARPAIAPTPGEYAVLKPQKPRLSETVRSQFWVTSLVGFLSFALFGFCLSLGPGYFAQATGVHSAVGTGTLASLVLLGSAGIQLVAPARGSSLPGALVVMAVSSVLIVVSAESELLWMLCLAMLGAGIGQGIAFQSAFHRLSVSLPAQESARVFSSVYVVTYLGSAAPVVGLGALTGSLGITVAAWVFVSVVAGGCLLLAAAAVKFSRTSRA</sequence>
<keyword evidence="3" id="KW-1003">Cell membrane</keyword>
<dbReference type="Pfam" id="PF07690">
    <property type="entry name" value="MFS_1"/>
    <property type="match status" value="1"/>
</dbReference>
<evidence type="ECO:0000256" key="5">
    <source>
        <dbReference type="ARBA" id="ARBA00022989"/>
    </source>
</evidence>
<gene>
    <name evidence="9" type="ORF">JOF47_002789</name>
</gene>
<feature type="transmembrane region" description="Helical" evidence="7">
    <location>
        <begin position="62"/>
        <end position="82"/>
    </location>
</feature>
<name>A0ABS4XGA3_9MICC</name>
<dbReference type="Gene3D" id="1.20.1250.20">
    <property type="entry name" value="MFS general substrate transporter like domains"/>
    <property type="match status" value="1"/>
</dbReference>
<protein>
    <submittedName>
        <fullName evidence="9">MFS family permease</fullName>
    </submittedName>
</protein>
<evidence type="ECO:0000256" key="1">
    <source>
        <dbReference type="ARBA" id="ARBA00004651"/>
    </source>
</evidence>
<comment type="subcellular location">
    <subcellularLocation>
        <location evidence="1">Cell membrane</location>
        <topology evidence="1">Multi-pass membrane protein</topology>
    </subcellularLocation>
</comment>
<evidence type="ECO:0000256" key="6">
    <source>
        <dbReference type="ARBA" id="ARBA00023136"/>
    </source>
</evidence>
<proteinExistence type="predicted"/>
<dbReference type="SUPFAM" id="SSF103473">
    <property type="entry name" value="MFS general substrate transporter"/>
    <property type="match status" value="1"/>
</dbReference>
<feature type="transmembrane region" description="Helical" evidence="7">
    <location>
        <begin position="182"/>
        <end position="201"/>
    </location>
</feature>
<dbReference type="PANTHER" id="PTHR23517:SF13">
    <property type="entry name" value="MAJOR FACILITATOR SUPERFAMILY MFS_1"/>
    <property type="match status" value="1"/>
</dbReference>
<feature type="transmembrane region" description="Helical" evidence="7">
    <location>
        <begin position="382"/>
        <end position="405"/>
    </location>
</feature>
<keyword evidence="4 7" id="KW-0812">Transmembrane</keyword>
<evidence type="ECO:0000256" key="3">
    <source>
        <dbReference type="ARBA" id="ARBA00022475"/>
    </source>
</evidence>
<keyword evidence="6 7" id="KW-0472">Membrane</keyword>
<feature type="transmembrane region" description="Helical" evidence="7">
    <location>
        <begin position="29"/>
        <end position="50"/>
    </location>
</feature>
<dbReference type="Proteomes" id="UP001296993">
    <property type="component" value="Unassembled WGS sequence"/>
</dbReference>
<keyword evidence="10" id="KW-1185">Reference proteome</keyword>
<feature type="transmembrane region" description="Helical" evidence="7">
    <location>
        <begin position="232"/>
        <end position="257"/>
    </location>
</feature>
<comment type="caution">
    <text evidence="9">The sequence shown here is derived from an EMBL/GenBank/DDBJ whole genome shotgun (WGS) entry which is preliminary data.</text>
</comment>
<feature type="transmembrane region" description="Helical" evidence="7">
    <location>
        <begin position="356"/>
        <end position="376"/>
    </location>
</feature>